<evidence type="ECO:0000256" key="5">
    <source>
        <dbReference type="ARBA" id="ARBA00023136"/>
    </source>
</evidence>
<proteinExistence type="inferred from homology"/>
<evidence type="ECO:0000256" key="3">
    <source>
        <dbReference type="ARBA" id="ARBA00022692"/>
    </source>
</evidence>
<dbReference type="SUPFAM" id="SSF81338">
    <property type="entry name" value="Aquaporin-like"/>
    <property type="match status" value="1"/>
</dbReference>
<feature type="transmembrane region" description="Helical" evidence="7">
    <location>
        <begin position="102"/>
        <end position="122"/>
    </location>
</feature>
<evidence type="ECO:0000313" key="8">
    <source>
        <dbReference type="EMBL" id="QDT15892.1"/>
    </source>
</evidence>
<keyword evidence="2 6" id="KW-0813">Transport</keyword>
<dbReference type="Gene3D" id="1.20.1080.10">
    <property type="entry name" value="Glycerol uptake facilitator protein"/>
    <property type="match status" value="1"/>
</dbReference>
<evidence type="ECO:0000256" key="2">
    <source>
        <dbReference type="ARBA" id="ARBA00022448"/>
    </source>
</evidence>
<sequence>MIDVPPPRPFLWCDPLWRRSVAEVVGTFALVAIGCGAAAVNAATAEATGIGAVTHPGVAIAFGVVVFCVIETVGPICGAHLNPAVTVAFALSRRLAWRDVPVYVLAQCLGATAAAFCLVALLGEPADAAVTRPNGAIGVTQIGALLVEAGLTCGLMTTVFAVATGPKEKGLLAGLSIGGVVAIEAMAFGPVCGASMNPARSLGPAVATADYGDLWLYLVGPTVGAAAAVPLYRLIRPTSVCDS</sequence>
<keyword evidence="5 7" id="KW-0472">Membrane</keyword>
<accession>A0A517P946</accession>
<reference evidence="8 9" key="1">
    <citation type="submission" date="2019-02" db="EMBL/GenBank/DDBJ databases">
        <title>Deep-cultivation of Planctomycetes and their phenomic and genomic characterization uncovers novel biology.</title>
        <authorList>
            <person name="Wiegand S."/>
            <person name="Jogler M."/>
            <person name="Boedeker C."/>
            <person name="Pinto D."/>
            <person name="Vollmers J."/>
            <person name="Rivas-Marin E."/>
            <person name="Kohn T."/>
            <person name="Peeters S.H."/>
            <person name="Heuer A."/>
            <person name="Rast P."/>
            <person name="Oberbeckmann S."/>
            <person name="Bunk B."/>
            <person name="Jeske O."/>
            <person name="Meyerdierks A."/>
            <person name="Storesund J.E."/>
            <person name="Kallscheuer N."/>
            <person name="Luecker S."/>
            <person name="Lage O.M."/>
            <person name="Pohl T."/>
            <person name="Merkel B.J."/>
            <person name="Hornburger P."/>
            <person name="Mueller R.-W."/>
            <person name="Bruemmer F."/>
            <person name="Labrenz M."/>
            <person name="Spormann A.M."/>
            <person name="Op den Camp H."/>
            <person name="Overmann J."/>
            <person name="Amann R."/>
            <person name="Jetten M.S.M."/>
            <person name="Mascher T."/>
            <person name="Medema M.H."/>
            <person name="Devos D.P."/>
            <person name="Kaster A.-K."/>
            <person name="Ovreas L."/>
            <person name="Rohde M."/>
            <person name="Galperin M.Y."/>
            <person name="Jogler C."/>
        </authorList>
    </citation>
    <scope>NUCLEOTIDE SEQUENCE [LARGE SCALE GENOMIC DNA]</scope>
    <source>
        <strain evidence="8 9">CA12</strain>
    </source>
</reference>
<evidence type="ECO:0000256" key="1">
    <source>
        <dbReference type="ARBA" id="ARBA00004141"/>
    </source>
</evidence>
<gene>
    <name evidence="8" type="primary">aqpZ2_2</name>
    <name evidence="8" type="ORF">CA12_19890</name>
</gene>
<dbReference type="PANTHER" id="PTHR45724">
    <property type="entry name" value="AQUAPORIN NIP2-1"/>
    <property type="match status" value="1"/>
</dbReference>
<keyword evidence="3 6" id="KW-0812">Transmembrane</keyword>
<dbReference type="RefSeq" id="WP_165700666.1">
    <property type="nucleotide sequence ID" value="NZ_CP036265.1"/>
</dbReference>
<dbReference type="PANTHER" id="PTHR45724:SF13">
    <property type="entry name" value="AQUAPORIN NIP1-1-RELATED"/>
    <property type="match status" value="1"/>
</dbReference>
<keyword evidence="9" id="KW-1185">Reference proteome</keyword>
<dbReference type="EMBL" id="CP036265">
    <property type="protein sequence ID" value="QDT15892.1"/>
    <property type="molecule type" value="Genomic_DNA"/>
</dbReference>
<feature type="transmembrane region" description="Helical" evidence="7">
    <location>
        <begin position="214"/>
        <end position="235"/>
    </location>
</feature>
<evidence type="ECO:0000256" key="4">
    <source>
        <dbReference type="ARBA" id="ARBA00022989"/>
    </source>
</evidence>
<dbReference type="KEGG" id="acaf:CA12_19890"/>
<dbReference type="InterPro" id="IPR000425">
    <property type="entry name" value="MIP"/>
</dbReference>
<dbReference type="GO" id="GO:0016020">
    <property type="term" value="C:membrane"/>
    <property type="evidence" value="ECO:0007669"/>
    <property type="project" value="UniProtKB-SubCell"/>
</dbReference>
<evidence type="ECO:0000256" key="7">
    <source>
        <dbReference type="SAM" id="Phobius"/>
    </source>
</evidence>
<dbReference type="InterPro" id="IPR022357">
    <property type="entry name" value="MIP_CS"/>
</dbReference>
<comment type="subcellular location">
    <subcellularLocation>
        <location evidence="1">Membrane</location>
        <topology evidence="1">Multi-pass membrane protein</topology>
    </subcellularLocation>
</comment>
<dbReference type="InterPro" id="IPR023271">
    <property type="entry name" value="Aquaporin-like"/>
</dbReference>
<feature type="transmembrane region" description="Helical" evidence="7">
    <location>
        <begin position="170"/>
        <end position="194"/>
    </location>
</feature>
<organism evidence="8 9">
    <name type="scientific">Alienimonas californiensis</name>
    <dbReference type="NCBI Taxonomy" id="2527989"/>
    <lineage>
        <taxon>Bacteria</taxon>
        <taxon>Pseudomonadati</taxon>
        <taxon>Planctomycetota</taxon>
        <taxon>Planctomycetia</taxon>
        <taxon>Planctomycetales</taxon>
        <taxon>Planctomycetaceae</taxon>
        <taxon>Alienimonas</taxon>
    </lineage>
</organism>
<evidence type="ECO:0000256" key="6">
    <source>
        <dbReference type="RuleBase" id="RU000477"/>
    </source>
</evidence>
<comment type="similarity">
    <text evidence="6">Belongs to the MIP/aquaporin (TC 1.A.8) family.</text>
</comment>
<feature type="transmembrane region" description="Helical" evidence="7">
    <location>
        <begin position="21"/>
        <end position="40"/>
    </location>
</feature>
<keyword evidence="4 7" id="KW-1133">Transmembrane helix</keyword>
<feature type="transmembrane region" description="Helical" evidence="7">
    <location>
        <begin position="142"/>
        <end position="163"/>
    </location>
</feature>
<name>A0A517P946_9PLAN</name>
<evidence type="ECO:0000313" key="9">
    <source>
        <dbReference type="Proteomes" id="UP000318741"/>
    </source>
</evidence>
<dbReference type="Pfam" id="PF00230">
    <property type="entry name" value="MIP"/>
    <property type="match status" value="1"/>
</dbReference>
<dbReference type="Proteomes" id="UP000318741">
    <property type="component" value="Chromosome"/>
</dbReference>
<dbReference type="AlphaFoldDB" id="A0A517P946"/>
<feature type="transmembrane region" description="Helical" evidence="7">
    <location>
        <begin position="60"/>
        <end position="81"/>
    </location>
</feature>
<protein>
    <submittedName>
        <fullName evidence="8">Aquaporin Z 2</fullName>
    </submittedName>
</protein>
<dbReference type="PROSITE" id="PS00221">
    <property type="entry name" value="MIP"/>
    <property type="match status" value="1"/>
</dbReference>
<dbReference type="PRINTS" id="PR00783">
    <property type="entry name" value="MINTRINSICP"/>
</dbReference>
<dbReference type="GO" id="GO:0015267">
    <property type="term" value="F:channel activity"/>
    <property type="evidence" value="ECO:0007669"/>
    <property type="project" value="InterPro"/>
</dbReference>
<dbReference type="InterPro" id="IPR034294">
    <property type="entry name" value="Aquaporin_transptr"/>
</dbReference>